<reference evidence="8 9" key="1">
    <citation type="submission" date="2019-11" db="EMBL/GenBank/DDBJ databases">
        <title>Whole genome sequence of Oryza granulata.</title>
        <authorList>
            <person name="Li W."/>
        </authorList>
    </citation>
    <scope>NUCLEOTIDE SEQUENCE [LARGE SCALE GENOMIC DNA]</scope>
    <source>
        <strain evidence="9">cv. Menghai</strain>
        <tissue evidence="8">Leaf</tissue>
    </source>
</reference>
<keyword evidence="3" id="KW-0863">Zinc-finger</keyword>
<protein>
    <recommendedName>
        <fullName evidence="7">Zinc finger PHD-type domain-containing protein</fullName>
    </recommendedName>
</protein>
<dbReference type="AlphaFoldDB" id="A0A6G1CFG0"/>
<dbReference type="EMBL" id="SPHZ02000009">
    <property type="protein sequence ID" value="KAF0899365.1"/>
    <property type="molecule type" value="Genomic_DNA"/>
</dbReference>
<evidence type="ECO:0000313" key="8">
    <source>
        <dbReference type="EMBL" id="KAF0899365.1"/>
    </source>
</evidence>
<feature type="region of interest" description="Disordered" evidence="6">
    <location>
        <begin position="564"/>
        <end position="584"/>
    </location>
</feature>
<evidence type="ECO:0000313" key="9">
    <source>
        <dbReference type="Proteomes" id="UP000479710"/>
    </source>
</evidence>
<keyword evidence="5" id="KW-0539">Nucleus</keyword>
<evidence type="ECO:0000256" key="5">
    <source>
        <dbReference type="ARBA" id="ARBA00023242"/>
    </source>
</evidence>
<feature type="region of interest" description="Disordered" evidence="6">
    <location>
        <begin position="168"/>
        <end position="195"/>
    </location>
</feature>
<dbReference type="InterPro" id="IPR013083">
    <property type="entry name" value="Znf_RING/FYVE/PHD"/>
</dbReference>
<dbReference type="InterPro" id="IPR022702">
    <property type="entry name" value="Cytosine_MeTrfase1_RFD"/>
</dbReference>
<keyword evidence="2" id="KW-0479">Metal-binding</keyword>
<dbReference type="InterPro" id="IPR055198">
    <property type="entry name" value="NSD_PHD"/>
</dbReference>
<dbReference type="InterPro" id="IPR001965">
    <property type="entry name" value="Znf_PHD"/>
</dbReference>
<dbReference type="SMART" id="SM00249">
    <property type="entry name" value="PHD"/>
    <property type="match status" value="3"/>
</dbReference>
<evidence type="ECO:0000256" key="6">
    <source>
        <dbReference type="SAM" id="MobiDB-lite"/>
    </source>
</evidence>
<feature type="domain" description="Zinc finger PHD-type" evidence="7">
    <location>
        <begin position="330"/>
        <end position="398"/>
    </location>
</feature>
<dbReference type="PANTHER" id="PTHR46235">
    <property type="entry name" value="PHD FINGER-CONTAINING PROTEIN DDB_G0268158"/>
    <property type="match status" value="1"/>
</dbReference>
<feature type="compositionally biased region" description="Polar residues" evidence="6">
    <location>
        <begin position="168"/>
        <end position="177"/>
    </location>
</feature>
<accession>A0A6G1CFG0</accession>
<dbReference type="Gene3D" id="3.30.40.10">
    <property type="entry name" value="Zinc/RING finger domain, C3HC4 (zinc finger)"/>
    <property type="match status" value="2"/>
</dbReference>
<proteinExistence type="predicted"/>
<dbReference type="OrthoDB" id="21264at2759"/>
<feature type="compositionally biased region" description="Basic and acidic residues" evidence="6">
    <location>
        <begin position="568"/>
        <end position="584"/>
    </location>
</feature>
<dbReference type="Pfam" id="PF12047">
    <property type="entry name" value="DNMT1-RFD"/>
    <property type="match status" value="1"/>
</dbReference>
<gene>
    <name evidence="8" type="ORF">E2562_018249</name>
</gene>
<evidence type="ECO:0000259" key="7">
    <source>
        <dbReference type="SMART" id="SM00249"/>
    </source>
</evidence>
<keyword evidence="4" id="KW-0862">Zinc</keyword>
<name>A0A6G1CFG0_9ORYZ</name>
<feature type="compositionally biased region" description="Acidic residues" evidence="6">
    <location>
        <begin position="185"/>
        <end position="195"/>
    </location>
</feature>
<dbReference type="PANTHER" id="PTHR46235:SF3">
    <property type="entry name" value="PHD FINGER-CONTAINING PROTEIN DDB_G0268158"/>
    <property type="match status" value="1"/>
</dbReference>
<dbReference type="EMBL" id="SPHZ02000009">
    <property type="protein sequence ID" value="KAF0899363.1"/>
    <property type="molecule type" value="Genomic_DNA"/>
</dbReference>
<evidence type="ECO:0000256" key="4">
    <source>
        <dbReference type="ARBA" id="ARBA00022833"/>
    </source>
</evidence>
<comment type="caution">
    <text evidence="8">The sequence shown here is derived from an EMBL/GenBank/DDBJ whole genome shotgun (WGS) entry which is preliminary data.</text>
</comment>
<dbReference type="GO" id="GO:0005634">
    <property type="term" value="C:nucleus"/>
    <property type="evidence" value="ECO:0007669"/>
    <property type="project" value="UniProtKB-SubCell"/>
</dbReference>
<evidence type="ECO:0000256" key="3">
    <source>
        <dbReference type="ARBA" id="ARBA00022771"/>
    </source>
</evidence>
<organism evidence="8 9">
    <name type="scientific">Oryza meyeriana var. granulata</name>
    <dbReference type="NCBI Taxonomy" id="110450"/>
    <lineage>
        <taxon>Eukaryota</taxon>
        <taxon>Viridiplantae</taxon>
        <taxon>Streptophyta</taxon>
        <taxon>Embryophyta</taxon>
        <taxon>Tracheophyta</taxon>
        <taxon>Spermatophyta</taxon>
        <taxon>Magnoliopsida</taxon>
        <taxon>Liliopsida</taxon>
        <taxon>Poales</taxon>
        <taxon>Poaceae</taxon>
        <taxon>BOP clade</taxon>
        <taxon>Oryzoideae</taxon>
        <taxon>Oryzeae</taxon>
        <taxon>Oryzinae</taxon>
        <taxon>Oryza</taxon>
        <taxon>Oryza meyeriana</taxon>
    </lineage>
</organism>
<dbReference type="Pfam" id="PF22908">
    <property type="entry name" value="PHD_NSD"/>
    <property type="match status" value="1"/>
</dbReference>
<comment type="subcellular location">
    <subcellularLocation>
        <location evidence="1">Nucleus</location>
    </subcellularLocation>
</comment>
<keyword evidence="9" id="KW-1185">Reference proteome</keyword>
<dbReference type="Proteomes" id="UP000479710">
    <property type="component" value="Unassembled WGS sequence"/>
</dbReference>
<feature type="domain" description="Zinc finger PHD-type" evidence="7">
    <location>
        <begin position="265"/>
        <end position="316"/>
    </location>
</feature>
<evidence type="ECO:0000256" key="2">
    <source>
        <dbReference type="ARBA" id="ARBA00022723"/>
    </source>
</evidence>
<sequence length="857" mass="96141">MKNMNCPVMRAVLQSMSISMDLTMKAFSLCFKRIIAWRVELEYNMPKISVLSSEDKDNWIRLLKPHKGYAEDIARSVLITMQMIHFVKRHPTDNERTLSNHLYQVSRTFVTKPPEVDDLRKHHALVKYFVEKDPTLAKSKILRIPIEDTWNIIESELRKACPKQSFIVSNGSSTSHGDYTKDGNSDDNGDGDTDGNATDDDADLVCAICDEGGTLLSCKGECKRAFHPKLKDGEESFCVTLGYTSHEVKEIPTFICSNCQYKQHQCFKCGELDSSHETNPKVFQCCNASCGHFYHPKCVARLLEPGDADGACELEKHIAAGMPFTCPVHWCSECKQMEDRAQRQLWLAVCRHCVRSYHRKCLPREISFETMDVDATTRAWEVPKENPKIIFIYCLNHDIDATIKTPCRDHIKFPLAPQIERTEDLAKKKVKVTCVRNIDEVSPESAGLSAKPSREEGDQTQEVPISNSMEHNLLEHGCATNNLRLDQRYEPPVIGAAAPLISSEAVNRQEKQLGTSILMGTTAKSSSCAVNSVTAKRLASIAGKEGSLGTCEDIVIQNTSHALFPQEENTKTPKSSKDQLDNASRKETYITSQAGTIMASSQPRLENMEGKSGLSKDVDILAMGSEKLIASEVVGKKKRKTEVLHSSDRSVEEVTIKSLMNEFLACSLEIFFELALQLEELKQGRDNLIATQVATFDMGMASKRVQKIQTLIKEKETKMASEANDFKQLEPHRELSSLHKSPGRFDAFQEQQINKMVERESSLELIQSKCCEVKRLKAEVIDALQIEETSGLRREAEMLIMTTLRAMILVWSKLKHILGGLGREPMLEPEMHSLAESCYFVASQTDELVGCLPEAST</sequence>
<evidence type="ECO:0000256" key="1">
    <source>
        <dbReference type="ARBA" id="ARBA00004123"/>
    </source>
</evidence>
<dbReference type="CDD" id="cd15565">
    <property type="entry name" value="PHD2_NSD"/>
    <property type="match status" value="1"/>
</dbReference>
<feature type="domain" description="Zinc finger PHD-type" evidence="7">
    <location>
        <begin position="205"/>
        <end position="260"/>
    </location>
</feature>
<dbReference type="GO" id="GO:0008270">
    <property type="term" value="F:zinc ion binding"/>
    <property type="evidence" value="ECO:0007669"/>
    <property type="project" value="UniProtKB-KW"/>
</dbReference>